<proteinExistence type="predicted"/>
<name>A0ABN1VQA0_9PSEU</name>
<comment type="caution">
    <text evidence="6">The sequence shown here is derived from an EMBL/GenBank/DDBJ whole genome shotgun (WGS) entry which is preliminary data.</text>
</comment>
<reference evidence="6 7" key="1">
    <citation type="journal article" date="2019" name="Int. J. Syst. Evol. Microbiol.">
        <title>The Global Catalogue of Microorganisms (GCM) 10K type strain sequencing project: providing services to taxonomists for standard genome sequencing and annotation.</title>
        <authorList>
            <consortium name="The Broad Institute Genomics Platform"/>
            <consortium name="The Broad Institute Genome Sequencing Center for Infectious Disease"/>
            <person name="Wu L."/>
            <person name="Ma J."/>
        </authorList>
    </citation>
    <scope>NUCLEOTIDE SEQUENCE [LARGE SCALE GENOMIC DNA]</scope>
    <source>
        <strain evidence="6 7">JCM 13022</strain>
    </source>
</reference>
<feature type="DNA-binding region" description="H-T-H motif" evidence="4">
    <location>
        <begin position="35"/>
        <end position="54"/>
    </location>
</feature>
<evidence type="ECO:0000313" key="6">
    <source>
        <dbReference type="EMBL" id="GAA1215812.1"/>
    </source>
</evidence>
<dbReference type="PROSITE" id="PS50977">
    <property type="entry name" value="HTH_TETR_2"/>
    <property type="match status" value="1"/>
</dbReference>
<dbReference type="Proteomes" id="UP001500467">
    <property type="component" value="Unassembled WGS sequence"/>
</dbReference>
<keyword evidence="2 4" id="KW-0238">DNA-binding</keyword>
<evidence type="ECO:0000256" key="2">
    <source>
        <dbReference type="ARBA" id="ARBA00023125"/>
    </source>
</evidence>
<dbReference type="InterPro" id="IPR001647">
    <property type="entry name" value="HTH_TetR"/>
</dbReference>
<protein>
    <submittedName>
        <fullName evidence="6">TetR/AcrR family transcriptional regulator</fullName>
    </submittedName>
</protein>
<dbReference type="EMBL" id="BAAALM010000016">
    <property type="protein sequence ID" value="GAA1215812.1"/>
    <property type="molecule type" value="Genomic_DNA"/>
</dbReference>
<keyword evidence="3" id="KW-0804">Transcription</keyword>
<evidence type="ECO:0000256" key="3">
    <source>
        <dbReference type="ARBA" id="ARBA00023163"/>
    </source>
</evidence>
<feature type="domain" description="HTH tetR-type" evidence="5">
    <location>
        <begin position="11"/>
        <end position="72"/>
    </location>
</feature>
<dbReference type="Gene3D" id="1.10.10.60">
    <property type="entry name" value="Homeodomain-like"/>
    <property type="match status" value="1"/>
</dbReference>
<accession>A0ABN1VQA0</accession>
<dbReference type="PANTHER" id="PTHR30055">
    <property type="entry name" value="HTH-TYPE TRANSCRIPTIONAL REGULATOR RUTR"/>
    <property type="match status" value="1"/>
</dbReference>
<dbReference type="SUPFAM" id="SSF46689">
    <property type="entry name" value="Homeodomain-like"/>
    <property type="match status" value="1"/>
</dbReference>
<dbReference type="InterPro" id="IPR050109">
    <property type="entry name" value="HTH-type_TetR-like_transc_reg"/>
</dbReference>
<keyword evidence="1" id="KW-0805">Transcription regulation</keyword>
<dbReference type="Gene3D" id="1.10.357.10">
    <property type="entry name" value="Tetracycline Repressor, domain 2"/>
    <property type="match status" value="1"/>
</dbReference>
<evidence type="ECO:0000313" key="7">
    <source>
        <dbReference type="Proteomes" id="UP001500467"/>
    </source>
</evidence>
<sequence length="203" mass="21716">MRQGIRETKRVQTRLALCRAAIDLATEAGGTEEITVDAIAERARTSRRTFFNYFPTKDAAFVRPLYALAAAFTHALTERPDGEPAWEAVRHALHAAMTAPEADPALIAAADALATASPSMVLATEAHAPGEPSAADLLRQGKAHIARLTGGDPDRDVYPQLVLETAGAALRVASRTWVAQGGDPGRHVDTVVDLLRDGIRPQH</sequence>
<evidence type="ECO:0000256" key="4">
    <source>
        <dbReference type="PROSITE-ProRule" id="PRU00335"/>
    </source>
</evidence>
<dbReference type="Pfam" id="PF00440">
    <property type="entry name" value="TetR_N"/>
    <property type="match status" value="1"/>
</dbReference>
<evidence type="ECO:0000256" key="1">
    <source>
        <dbReference type="ARBA" id="ARBA00023015"/>
    </source>
</evidence>
<dbReference type="PANTHER" id="PTHR30055:SF234">
    <property type="entry name" value="HTH-TYPE TRANSCRIPTIONAL REGULATOR BETI"/>
    <property type="match status" value="1"/>
</dbReference>
<dbReference type="InterPro" id="IPR009057">
    <property type="entry name" value="Homeodomain-like_sf"/>
</dbReference>
<keyword evidence="7" id="KW-1185">Reference proteome</keyword>
<dbReference type="RefSeq" id="WP_253855768.1">
    <property type="nucleotide sequence ID" value="NZ_BAAALM010000016.1"/>
</dbReference>
<evidence type="ECO:0000259" key="5">
    <source>
        <dbReference type="PROSITE" id="PS50977"/>
    </source>
</evidence>
<organism evidence="6 7">
    <name type="scientific">Prauserella alba</name>
    <dbReference type="NCBI Taxonomy" id="176898"/>
    <lineage>
        <taxon>Bacteria</taxon>
        <taxon>Bacillati</taxon>
        <taxon>Actinomycetota</taxon>
        <taxon>Actinomycetes</taxon>
        <taxon>Pseudonocardiales</taxon>
        <taxon>Pseudonocardiaceae</taxon>
        <taxon>Prauserella</taxon>
    </lineage>
</organism>
<gene>
    <name evidence="6" type="ORF">GCM10009675_42510</name>
</gene>